<dbReference type="GO" id="GO:0004719">
    <property type="term" value="F:protein-L-isoaspartate (D-aspartate) O-methyltransferase activity"/>
    <property type="evidence" value="ECO:0007669"/>
    <property type="project" value="UniProtKB-EC"/>
</dbReference>
<dbReference type="AlphaFoldDB" id="A0A2S1SQD7"/>
<evidence type="ECO:0000256" key="11">
    <source>
        <dbReference type="ARBA" id="ARBA00031350"/>
    </source>
</evidence>
<evidence type="ECO:0000256" key="3">
    <source>
        <dbReference type="ARBA" id="ARBA00011890"/>
    </source>
</evidence>
<keyword evidence="13" id="KW-1185">Reference proteome</keyword>
<dbReference type="PANTHER" id="PTHR11579">
    <property type="entry name" value="PROTEIN-L-ISOASPARTATE O-METHYLTRANSFERASE"/>
    <property type="match status" value="1"/>
</dbReference>
<dbReference type="CDD" id="cd02440">
    <property type="entry name" value="AdoMet_MTases"/>
    <property type="match status" value="1"/>
</dbReference>
<evidence type="ECO:0000256" key="1">
    <source>
        <dbReference type="ARBA" id="ARBA00004496"/>
    </source>
</evidence>
<keyword evidence="7 12" id="KW-0808">Transferase</keyword>
<evidence type="ECO:0000256" key="10">
    <source>
        <dbReference type="ARBA" id="ARBA00031323"/>
    </source>
</evidence>
<dbReference type="GO" id="GO:0032259">
    <property type="term" value="P:methylation"/>
    <property type="evidence" value="ECO:0007669"/>
    <property type="project" value="UniProtKB-KW"/>
</dbReference>
<dbReference type="Proteomes" id="UP000244900">
    <property type="component" value="Chromosome"/>
</dbReference>
<dbReference type="GO" id="GO:0005737">
    <property type="term" value="C:cytoplasm"/>
    <property type="evidence" value="ECO:0007669"/>
    <property type="project" value="UniProtKB-SubCell"/>
</dbReference>
<accession>A0A2S1SQD7</accession>
<keyword evidence="5" id="KW-0963">Cytoplasm</keyword>
<dbReference type="InterPro" id="IPR000682">
    <property type="entry name" value="PCMT"/>
</dbReference>
<keyword evidence="6 12" id="KW-0489">Methyltransferase</keyword>
<dbReference type="EC" id="2.1.1.77" evidence="3"/>
<evidence type="ECO:0000256" key="7">
    <source>
        <dbReference type="ARBA" id="ARBA00022679"/>
    </source>
</evidence>
<comment type="subcellular location">
    <subcellularLocation>
        <location evidence="1">Cytoplasm</location>
    </subcellularLocation>
</comment>
<keyword evidence="8" id="KW-0949">S-adenosyl-L-methionine</keyword>
<dbReference type="Pfam" id="PF01135">
    <property type="entry name" value="PCMT"/>
    <property type="match status" value="1"/>
</dbReference>
<evidence type="ECO:0000256" key="8">
    <source>
        <dbReference type="ARBA" id="ARBA00022691"/>
    </source>
</evidence>
<comment type="similarity">
    <text evidence="2">Belongs to the methyltransferase superfamily. L-isoaspartyl/D-aspartyl protein methyltransferase family.</text>
</comment>
<dbReference type="PANTHER" id="PTHR11579:SF0">
    <property type="entry name" value="PROTEIN-L-ISOASPARTATE(D-ASPARTATE) O-METHYLTRANSFERASE"/>
    <property type="match status" value="1"/>
</dbReference>
<evidence type="ECO:0000256" key="6">
    <source>
        <dbReference type="ARBA" id="ARBA00022603"/>
    </source>
</evidence>
<evidence type="ECO:0000313" key="13">
    <source>
        <dbReference type="Proteomes" id="UP000244900"/>
    </source>
</evidence>
<organism evidence="12 13">
    <name type="scientific">Streptomyces tirandamycinicus</name>
    <dbReference type="NCBI Taxonomy" id="2174846"/>
    <lineage>
        <taxon>Bacteria</taxon>
        <taxon>Bacillati</taxon>
        <taxon>Actinomycetota</taxon>
        <taxon>Actinomycetes</taxon>
        <taxon>Kitasatosporales</taxon>
        <taxon>Streptomycetaceae</taxon>
        <taxon>Streptomyces</taxon>
    </lineage>
</organism>
<name>A0A2S1SQD7_9ACTN</name>
<evidence type="ECO:0000256" key="2">
    <source>
        <dbReference type="ARBA" id="ARBA00005369"/>
    </source>
</evidence>
<dbReference type="InterPro" id="IPR029063">
    <property type="entry name" value="SAM-dependent_MTases_sf"/>
</dbReference>
<sequence length="403" mass="42682">MEPAAAAALTGRQRARQGHGGLDVVTTARPGGHAALVQDLHERGLLDGTWRRVWGAVPREPFIPARAWRQDDDGCTLLGSPAERHALVHADEPVVIQLDDGAEDGPGIATSSNSRPSMVARMLGLLRVEDGSRVLEIGTASGYVAALLSERLGGERVFSIELDPALAAHAETALHTAGYRPNLRCGDGERGWPEAAPFDRLLATCALRHVPRAYVDQVRPGGLIVAPLAREFWSGALVRLAVRGDGTATGRFHGGASYMPMRSHRVAGGEPVDSRTARGRRTGLGPAAVLHLGFALWGGTRLPGVRLWHSEGPAGVQVWAQHPDGSAATAVAGDVWEYGPRALWAEIERTHRDYAGLGSPAAEAFGLTVRPEGGDLWLHEPGNVLAAVPEAAGRPRSAGEVVR</sequence>
<evidence type="ECO:0000256" key="9">
    <source>
        <dbReference type="ARBA" id="ARBA00030757"/>
    </source>
</evidence>
<proteinExistence type="inferred from homology"/>
<evidence type="ECO:0000256" key="5">
    <source>
        <dbReference type="ARBA" id="ARBA00022490"/>
    </source>
</evidence>
<gene>
    <name evidence="12" type="ORF">DDW44_07180</name>
</gene>
<protein>
    <recommendedName>
        <fullName evidence="4">Protein-L-isoaspartate O-methyltransferase</fullName>
        <ecNumber evidence="3">2.1.1.77</ecNumber>
    </recommendedName>
    <alternativeName>
        <fullName evidence="11">L-isoaspartyl protein carboxyl methyltransferase</fullName>
    </alternativeName>
    <alternativeName>
        <fullName evidence="9">Protein L-isoaspartyl methyltransferase</fullName>
    </alternativeName>
    <alternativeName>
        <fullName evidence="10">Protein-beta-aspartate methyltransferase</fullName>
    </alternativeName>
</protein>
<dbReference type="KEGG" id="stir:DDW44_07180"/>
<evidence type="ECO:0000256" key="4">
    <source>
        <dbReference type="ARBA" id="ARBA00013346"/>
    </source>
</evidence>
<dbReference type="SUPFAM" id="SSF53335">
    <property type="entry name" value="S-adenosyl-L-methionine-dependent methyltransferases"/>
    <property type="match status" value="1"/>
</dbReference>
<dbReference type="OrthoDB" id="5143400at2"/>
<dbReference type="EMBL" id="CP029188">
    <property type="protein sequence ID" value="AWI28592.1"/>
    <property type="molecule type" value="Genomic_DNA"/>
</dbReference>
<dbReference type="Gene3D" id="3.40.50.150">
    <property type="entry name" value="Vaccinia Virus protein VP39"/>
    <property type="match status" value="1"/>
</dbReference>
<reference evidence="12 13" key="1">
    <citation type="submission" date="2018-05" db="EMBL/GenBank/DDBJ databases">
        <title>Complete genome sequence of sponge-derived Streptomyces sp. HNM0039.</title>
        <authorList>
            <person name="Huang X."/>
            <person name="Zhou S."/>
        </authorList>
    </citation>
    <scope>NUCLEOTIDE SEQUENCE [LARGE SCALE GENOMIC DNA]</scope>
    <source>
        <strain evidence="12 13">HNM0039</strain>
    </source>
</reference>
<evidence type="ECO:0000313" key="12">
    <source>
        <dbReference type="EMBL" id="AWI28592.1"/>
    </source>
</evidence>